<keyword evidence="1" id="KW-0812">Transmembrane</keyword>
<sequence>MAFSFNDNSNNKNLMGTIGVVIIILLLALGAYLLFFAEEPFVEVLAPSELESVSELSEIELDEGPLKDNPVYQVLTNTIEDIDPGEPGRDNPFSPF</sequence>
<evidence type="ECO:0000313" key="3">
    <source>
        <dbReference type="Proteomes" id="UP000231466"/>
    </source>
</evidence>
<proteinExistence type="predicted"/>
<protein>
    <submittedName>
        <fullName evidence="2">Uncharacterized protein</fullName>
    </submittedName>
</protein>
<comment type="caution">
    <text evidence="2">The sequence shown here is derived from an EMBL/GenBank/DDBJ whole genome shotgun (WGS) entry which is preliminary data.</text>
</comment>
<dbReference type="AlphaFoldDB" id="A0A2H0VG49"/>
<evidence type="ECO:0000256" key="1">
    <source>
        <dbReference type="SAM" id="Phobius"/>
    </source>
</evidence>
<keyword evidence="1" id="KW-0472">Membrane</keyword>
<feature type="transmembrane region" description="Helical" evidence="1">
    <location>
        <begin position="14"/>
        <end position="35"/>
    </location>
</feature>
<reference evidence="3" key="1">
    <citation type="submission" date="2017-09" db="EMBL/GenBank/DDBJ databases">
        <title>Depth-based differentiation of microbial function through sediment-hosted aquifers and enrichment of novel symbionts in the deep terrestrial subsurface.</title>
        <authorList>
            <person name="Probst A.J."/>
            <person name="Ladd B."/>
            <person name="Jarett J.K."/>
            <person name="Geller-Mcgrath D.E."/>
            <person name="Sieber C.M.K."/>
            <person name="Emerson J.B."/>
            <person name="Anantharaman K."/>
            <person name="Thomas B.C."/>
            <person name="Malmstrom R."/>
            <person name="Stieglmeier M."/>
            <person name="Klingl A."/>
            <person name="Woyke T."/>
            <person name="Ryan C.M."/>
            <person name="Banfield J.F."/>
        </authorList>
    </citation>
    <scope>NUCLEOTIDE SEQUENCE [LARGE SCALE GENOMIC DNA]</scope>
</reference>
<dbReference type="Proteomes" id="UP000231466">
    <property type="component" value="Unassembled WGS sequence"/>
</dbReference>
<organism evidence="2 3">
    <name type="scientific">Candidatus Colwellbacteria bacterium CG10_big_fil_rev_8_21_14_0_10_42_22</name>
    <dbReference type="NCBI Taxonomy" id="1974540"/>
    <lineage>
        <taxon>Bacteria</taxon>
        <taxon>Candidatus Colwelliibacteriota</taxon>
    </lineage>
</organism>
<evidence type="ECO:0000313" key="2">
    <source>
        <dbReference type="EMBL" id="PIR98082.1"/>
    </source>
</evidence>
<dbReference type="EMBL" id="PFAH01000005">
    <property type="protein sequence ID" value="PIR98082.1"/>
    <property type="molecule type" value="Genomic_DNA"/>
</dbReference>
<keyword evidence="1" id="KW-1133">Transmembrane helix</keyword>
<accession>A0A2H0VG49</accession>
<gene>
    <name evidence="2" type="ORF">COT89_01435</name>
</gene>
<name>A0A2H0VG49_9BACT</name>